<evidence type="ECO:0000256" key="2">
    <source>
        <dbReference type="ARBA" id="ARBA00007370"/>
    </source>
</evidence>
<dbReference type="Gene3D" id="3.30.70.890">
    <property type="entry name" value="GHMP kinase, C-terminal domain"/>
    <property type="match status" value="1"/>
</dbReference>
<dbReference type="InterPro" id="IPR036554">
    <property type="entry name" value="GHMP_kinase_C_sf"/>
</dbReference>
<evidence type="ECO:0000259" key="14">
    <source>
        <dbReference type="Pfam" id="PF00288"/>
    </source>
</evidence>
<dbReference type="HAMAP" id="MF_00384">
    <property type="entry name" value="Homoser_kinase"/>
    <property type="match status" value="1"/>
</dbReference>
<name>A0A0D6DXF2_9LACT</name>
<evidence type="ECO:0000256" key="9">
    <source>
        <dbReference type="ARBA" id="ARBA00022777"/>
    </source>
</evidence>
<evidence type="ECO:0000256" key="5">
    <source>
        <dbReference type="ARBA" id="ARBA00022605"/>
    </source>
</evidence>
<dbReference type="Pfam" id="PF08544">
    <property type="entry name" value="GHMP_kinases_C"/>
    <property type="match status" value="1"/>
</dbReference>
<comment type="pathway">
    <text evidence="1 13">Amino-acid biosynthesis; L-threonine biosynthesis; L-threonine from L-aspartate: step 4/5.</text>
</comment>
<dbReference type="GO" id="GO:0005524">
    <property type="term" value="F:ATP binding"/>
    <property type="evidence" value="ECO:0007669"/>
    <property type="project" value="UniProtKB-UniRule"/>
</dbReference>
<evidence type="ECO:0000256" key="1">
    <source>
        <dbReference type="ARBA" id="ARBA00005015"/>
    </source>
</evidence>
<feature type="domain" description="GHMP kinase N-terminal" evidence="14">
    <location>
        <begin position="56"/>
        <end position="134"/>
    </location>
</feature>
<keyword evidence="8 13" id="KW-0547">Nucleotide-binding</keyword>
<evidence type="ECO:0000259" key="15">
    <source>
        <dbReference type="Pfam" id="PF08544"/>
    </source>
</evidence>
<dbReference type="GO" id="GO:0005737">
    <property type="term" value="C:cytoplasm"/>
    <property type="evidence" value="ECO:0007669"/>
    <property type="project" value="UniProtKB-SubCell"/>
</dbReference>
<dbReference type="Gene3D" id="3.30.230.10">
    <property type="match status" value="1"/>
</dbReference>
<feature type="domain" description="GHMP kinase C-terminal" evidence="15">
    <location>
        <begin position="194"/>
        <end position="271"/>
    </location>
</feature>
<dbReference type="SUPFAM" id="SSF55060">
    <property type="entry name" value="GHMP Kinase, C-terminal domain"/>
    <property type="match status" value="1"/>
</dbReference>
<dbReference type="SUPFAM" id="SSF54211">
    <property type="entry name" value="Ribosomal protein S5 domain 2-like"/>
    <property type="match status" value="1"/>
</dbReference>
<dbReference type="PANTHER" id="PTHR20861">
    <property type="entry name" value="HOMOSERINE/4-DIPHOSPHOCYTIDYL-2-C-METHYL-D-ERYTHRITOL KINASE"/>
    <property type="match status" value="1"/>
</dbReference>
<accession>A0A0D6DXF2</accession>
<dbReference type="NCBIfam" id="TIGR00191">
    <property type="entry name" value="thrB"/>
    <property type="match status" value="1"/>
</dbReference>
<dbReference type="InterPro" id="IPR013750">
    <property type="entry name" value="GHMP_kinase_C_dom"/>
</dbReference>
<evidence type="ECO:0000256" key="6">
    <source>
        <dbReference type="ARBA" id="ARBA00022679"/>
    </source>
</evidence>
<dbReference type="EC" id="2.7.1.39" evidence="3 13"/>
<sequence>MTLIISVPATSANLGPGFDSVGLAVSLYLNIEVLEPSSNWEIEHRLGKKLPSDERNLLIKTALKVCPDLLPHRLKMTSNIPLARGLGSSSSVIVAGIELANQLGHLDLTADTKLAIATKIEGHPDNVAPAIFGGLVIAQSFAGKTSYVAAKMPPTGLLAFIPKYELKTRDSRRVLPSEFAYKEAVAASAISNVAIAALLTGDLKLAGQLMAADRFHEPYRSPLVPEFKQIRQLAEELGAYTTYLSGAGPTVMVLARPDVIKKIKARLLSEKLAGRLVELKVDTRGIQVKN</sequence>
<proteinExistence type="inferred from homology"/>
<dbReference type="PIRSF" id="PIRSF000676">
    <property type="entry name" value="Homoser_kin"/>
    <property type="match status" value="1"/>
</dbReference>
<dbReference type="PANTHER" id="PTHR20861:SF1">
    <property type="entry name" value="HOMOSERINE KINASE"/>
    <property type="match status" value="1"/>
</dbReference>
<evidence type="ECO:0000256" key="11">
    <source>
        <dbReference type="ARBA" id="ARBA00049375"/>
    </source>
</evidence>
<dbReference type="Pfam" id="PF00288">
    <property type="entry name" value="GHMP_kinases_N"/>
    <property type="match status" value="1"/>
</dbReference>
<keyword evidence="7 13" id="KW-0791">Threonine biosynthesis</keyword>
<dbReference type="PRINTS" id="PR00958">
    <property type="entry name" value="HOMSERKINASE"/>
</dbReference>
<evidence type="ECO:0000256" key="7">
    <source>
        <dbReference type="ARBA" id="ARBA00022697"/>
    </source>
</evidence>
<dbReference type="InterPro" id="IPR020568">
    <property type="entry name" value="Ribosomal_Su5_D2-typ_SF"/>
</dbReference>
<evidence type="ECO:0000256" key="3">
    <source>
        <dbReference type="ARBA" id="ARBA00012078"/>
    </source>
</evidence>
<evidence type="ECO:0000256" key="12">
    <source>
        <dbReference type="ARBA" id="ARBA00049954"/>
    </source>
</evidence>
<keyword evidence="13" id="KW-0963">Cytoplasm</keyword>
<dbReference type="STRING" id="1364.LP2241_30259"/>
<evidence type="ECO:0000256" key="8">
    <source>
        <dbReference type="ARBA" id="ARBA00022741"/>
    </source>
</evidence>
<dbReference type="InterPro" id="IPR006203">
    <property type="entry name" value="GHMP_knse_ATP-bd_CS"/>
</dbReference>
<evidence type="ECO:0000313" key="17">
    <source>
        <dbReference type="Proteomes" id="UP000033166"/>
    </source>
</evidence>
<comment type="subcellular location">
    <subcellularLocation>
        <location evidence="13">Cytoplasm</location>
    </subcellularLocation>
</comment>
<dbReference type="PROSITE" id="PS00627">
    <property type="entry name" value="GHMP_KINASES_ATP"/>
    <property type="match status" value="1"/>
</dbReference>
<comment type="catalytic activity">
    <reaction evidence="11 13">
        <text>L-homoserine + ATP = O-phospho-L-homoserine + ADP + H(+)</text>
        <dbReference type="Rhea" id="RHEA:13985"/>
        <dbReference type="ChEBI" id="CHEBI:15378"/>
        <dbReference type="ChEBI" id="CHEBI:30616"/>
        <dbReference type="ChEBI" id="CHEBI:57476"/>
        <dbReference type="ChEBI" id="CHEBI:57590"/>
        <dbReference type="ChEBI" id="CHEBI:456216"/>
        <dbReference type="EC" id="2.7.1.39"/>
    </reaction>
</comment>
<keyword evidence="6 13" id="KW-0808">Transferase</keyword>
<reference evidence="17" key="1">
    <citation type="submission" date="2015-01" db="EMBL/GenBank/DDBJ databases">
        <authorList>
            <person name="Andreevskaya M."/>
        </authorList>
    </citation>
    <scope>NUCLEOTIDE SEQUENCE [LARGE SCALE GENOMIC DNA]</scope>
    <source>
        <strain evidence="17">MKFS47</strain>
    </source>
</reference>
<evidence type="ECO:0000256" key="13">
    <source>
        <dbReference type="HAMAP-Rule" id="MF_00384"/>
    </source>
</evidence>
<dbReference type="GO" id="GO:0009088">
    <property type="term" value="P:threonine biosynthetic process"/>
    <property type="evidence" value="ECO:0007669"/>
    <property type="project" value="UniProtKB-UniRule"/>
</dbReference>
<dbReference type="HOGENOM" id="CLU_041243_0_0_9"/>
<dbReference type="InterPro" id="IPR006204">
    <property type="entry name" value="GHMP_kinase_N_dom"/>
</dbReference>
<keyword evidence="9 13" id="KW-0418">Kinase</keyword>
<dbReference type="UniPathway" id="UPA00050">
    <property type="reaction ID" value="UER00064"/>
</dbReference>
<feature type="binding site" evidence="13">
    <location>
        <begin position="81"/>
        <end position="91"/>
    </location>
    <ligand>
        <name>ATP</name>
        <dbReference type="ChEBI" id="CHEBI:30616"/>
    </ligand>
</feature>
<gene>
    <name evidence="13 16" type="primary">thrB</name>
    <name evidence="16" type="ORF">LACPI_1259</name>
</gene>
<dbReference type="GO" id="GO:0004413">
    <property type="term" value="F:homoserine kinase activity"/>
    <property type="evidence" value="ECO:0007669"/>
    <property type="project" value="UniProtKB-UniRule"/>
</dbReference>
<protein>
    <recommendedName>
        <fullName evidence="4 13">Homoserine kinase</fullName>
        <shortName evidence="13">HK</shortName>
        <shortName evidence="13">HSK</shortName>
        <ecNumber evidence="3 13">2.7.1.39</ecNumber>
    </recommendedName>
</protein>
<dbReference type="InterPro" id="IPR000870">
    <property type="entry name" value="Homoserine_kinase"/>
</dbReference>
<dbReference type="AlphaFoldDB" id="A0A0D6DXF2"/>
<keyword evidence="5 13" id="KW-0028">Amino-acid biosynthesis</keyword>
<dbReference type="EMBL" id="LN774769">
    <property type="protein sequence ID" value="CEN28459.1"/>
    <property type="molecule type" value="Genomic_DNA"/>
</dbReference>
<evidence type="ECO:0000313" key="16">
    <source>
        <dbReference type="EMBL" id="CEN28459.1"/>
    </source>
</evidence>
<evidence type="ECO:0000256" key="4">
    <source>
        <dbReference type="ARBA" id="ARBA00017858"/>
    </source>
</evidence>
<comment type="similarity">
    <text evidence="2 13">Belongs to the GHMP kinase family. Homoserine kinase subfamily.</text>
</comment>
<keyword evidence="10 13" id="KW-0067">ATP-binding</keyword>
<dbReference type="Proteomes" id="UP000033166">
    <property type="component" value="Chromosome I"/>
</dbReference>
<organism evidence="16 17">
    <name type="scientific">Pseudolactococcus piscium MKFS47</name>
    <dbReference type="NCBI Taxonomy" id="297352"/>
    <lineage>
        <taxon>Bacteria</taxon>
        <taxon>Bacillati</taxon>
        <taxon>Bacillota</taxon>
        <taxon>Bacilli</taxon>
        <taxon>Lactobacillales</taxon>
        <taxon>Streptococcaceae</taxon>
        <taxon>Pseudolactococcus</taxon>
    </lineage>
</organism>
<evidence type="ECO:0000256" key="10">
    <source>
        <dbReference type="ARBA" id="ARBA00022840"/>
    </source>
</evidence>
<dbReference type="InterPro" id="IPR014721">
    <property type="entry name" value="Ribsml_uS5_D2-typ_fold_subgr"/>
</dbReference>
<dbReference type="KEGG" id="lpk:LACPI_1259"/>
<comment type="function">
    <text evidence="12 13">Catalyzes the ATP-dependent phosphorylation of L-homoserine to L-homoserine phosphate.</text>
</comment>